<proteinExistence type="predicted"/>
<dbReference type="STRING" id="1123282.SAMN02745823_03385"/>
<evidence type="ECO:0000313" key="1">
    <source>
        <dbReference type="EMBL" id="SHI20622.1"/>
    </source>
</evidence>
<dbReference type="OrthoDB" id="9797191at2"/>
<reference evidence="1 2" key="1">
    <citation type="submission" date="2016-11" db="EMBL/GenBank/DDBJ databases">
        <authorList>
            <person name="Jaros S."/>
            <person name="Januszkiewicz K."/>
            <person name="Wedrychowicz H."/>
        </authorList>
    </citation>
    <scope>NUCLEOTIDE SEQUENCE [LARGE SCALE GENOMIC DNA]</scope>
    <source>
        <strain evidence="1 2">DSM 10068</strain>
    </source>
</reference>
<protein>
    <submittedName>
        <fullName evidence="1">Vancomycin resistance protein VanW</fullName>
    </submittedName>
</protein>
<sequence length="274" mass="31698">MVTKPVSEPIRRSSLRYKAAVIYHSARRYAVWLARRRQFAGEIEKSLLPCVCFHHETLLLRQLKDVDMRLQRNKITNLRLAAAKLDGVVVHPGETFSYWKLIGKPTYKKGYLDGVILNYGRVMPGCGGGLCQLSNLIYWMTLHTPLVVTERHRHGYDVFPDSGRTQPFGSGATCFYPYGDLMVRNETPYDFQLSVHVGPENLVGEWRSEQPPEYQYEVVEKNHSFSSEYWGGFSRHNQLYRRTYDLAGHFIREDFITENHALMMYPPFIDAPTG</sequence>
<accession>A0A1M5Z8T5</accession>
<name>A0A1M5Z8T5_9FIRM</name>
<dbReference type="AlphaFoldDB" id="A0A1M5Z8T5"/>
<dbReference type="RefSeq" id="WP_073081684.1">
    <property type="nucleotide sequence ID" value="NZ_FQXV01000015.1"/>
</dbReference>
<evidence type="ECO:0000313" key="2">
    <source>
        <dbReference type="Proteomes" id="UP000183995"/>
    </source>
</evidence>
<dbReference type="InterPro" id="IPR052913">
    <property type="entry name" value="Glycopeptide_resist_protein"/>
</dbReference>
<dbReference type="Proteomes" id="UP000183995">
    <property type="component" value="Unassembled WGS sequence"/>
</dbReference>
<dbReference type="EMBL" id="FQXV01000015">
    <property type="protein sequence ID" value="SHI20622.1"/>
    <property type="molecule type" value="Genomic_DNA"/>
</dbReference>
<dbReference type="Pfam" id="PF04294">
    <property type="entry name" value="VanW"/>
    <property type="match status" value="1"/>
</dbReference>
<gene>
    <name evidence="1" type="ORF">SAMN02745823_03385</name>
</gene>
<dbReference type="InterPro" id="IPR007391">
    <property type="entry name" value="Vancomycin_resist_VanW"/>
</dbReference>
<dbReference type="PANTHER" id="PTHR35788">
    <property type="entry name" value="EXPORTED PROTEIN-RELATED"/>
    <property type="match status" value="1"/>
</dbReference>
<organism evidence="1 2">
    <name type="scientific">Sporobacter termitidis DSM 10068</name>
    <dbReference type="NCBI Taxonomy" id="1123282"/>
    <lineage>
        <taxon>Bacteria</taxon>
        <taxon>Bacillati</taxon>
        <taxon>Bacillota</taxon>
        <taxon>Clostridia</taxon>
        <taxon>Eubacteriales</taxon>
        <taxon>Oscillospiraceae</taxon>
        <taxon>Sporobacter</taxon>
    </lineage>
</organism>
<dbReference type="PANTHER" id="PTHR35788:SF1">
    <property type="entry name" value="EXPORTED PROTEIN"/>
    <property type="match status" value="1"/>
</dbReference>
<keyword evidence="2" id="KW-1185">Reference proteome</keyword>